<evidence type="ECO:0000313" key="3">
    <source>
        <dbReference type="EMBL" id="KAJ1131767.1"/>
    </source>
</evidence>
<dbReference type="EMBL" id="JANPWB010000011">
    <property type="protein sequence ID" value="KAJ1131767.1"/>
    <property type="molecule type" value="Genomic_DNA"/>
</dbReference>
<protein>
    <submittedName>
        <fullName evidence="3">Uncharacterized protein</fullName>
    </submittedName>
</protein>
<sequence>MYSSVLCLHCLQAAEAVRSLWCPIRCYTLRPFWCISPMAPSQQAGRGRKDARCWALGNDRGISASGQQGAQEIAGALCATHLQLLEVSLPTTSGRHEELPECCAATPGKGTGPTRLPPLKQWPRCSSPPDRCVLYPQTGLELGLSQPARFPSTAPEKHMPERT</sequence>
<reference evidence="3" key="1">
    <citation type="journal article" date="2022" name="bioRxiv">
        <title>Sequencing and chromosome-scale assembly of the giantPleurodeles waltlgenome.</title>
        <authorList>
            <person name="Brown T."/>
            <person name="Elewa A."/>
            <person name="Iarovenko S."/>
            <person name="Subramanian E."/>
            <person name="Araus A.J."/>
            <person name="Petzold A."/>
            <person name="Susuki M."/>
            <person name="Suzuki K.-i.T."/>
            <person name="Hayashi T."/>
            <person name="Toyoda A."/>
            <person name="Oliveira C."/>
            <person name="Osipova E."/>
            <person name="Leigh N.D."/>
            <person name="Simon A."/>
            <person name="Yun M.H."/>
        </authorList>
    </citation>
    <scope>NUCLEOTIDE SEQUENCE</scope>
    <source>
        <strain evidence="3">20211129_DDA</strain>
        <tissue evidence="3">Liver</tissue>
    </source>
</reference>
<keyword evidence="2" id="KW-0732">Signal</keyword>
<feature type="signal peptide" evidence="2">
    <location>
        <begin position="1"/>
        <end position="16"/>
    </location>
</feature>
<dbReference type="AlphaFoldDB" id="A0AAV7PWX2"/>
<proteinExistence type="predicted"/>
<feature type="chain" id="PRO_5043361515" evidence="2">
    <location>
        <begin position="17"/>
        <end position="163"/>
    </location>
</feature>
<evidence type="ECO:0000256" key="1">
    <source>
        <dbReference type="SAM" id="MobiDB-lite"/>
    </source>
</evidence>
<keyword evidence="4" id="KW-1185">Reference proteome</keyword>
<name>A0AAV7PWX2_PLEWA</name>
<comment type="caution">
    <text evidence="3">The sequence shown here is derived from an EMBL/GenBank/DDBJ whole genome shotgun (WGS) entry which is preliminary data.</text>
</comment>
<feature type="region of interest" description="Disordered" evidence="1">
    <location>
        <begin position="144"/>
        <end position="163"/>
    </location>
</feature>
<accession>A0AAV7PWX2</accession>
<dbReference type="Proteomes" id="UP001066276">
    <property type="component" value="Chromosome 7"/>
</dbReference>
<evidence type="ECO:0000256" key="2">
    <source>
        <dbReference type="SAM" id="SignalP"/>
    </source>
</evidence>
<gene>
    <name evidence="3" type="ORF">NDU88_010100</name>
</gene>
<evidence type="ECO:0000313" key="4">
    <source>
        <dbReference type="Proteomes" id="UP001066276"/>
    </source>
</evidence>
<organism evidence="3 4">
    <name type="scientific">Pleurodeles waltl</name>
    <name type="common">Iberian ribbed newt</name>
    <dbReference type="NCBI Taxonomy" id="8319"/>
    <lineage>
        <taxon>Eukaryota</taxon>
        <taxon>Metazoa</taxon>
        <taxon>Chordata</taxon>
        <taxon>Craniata</taxon>
        <taxon>Vertebrata</taxon>
        <taxon>Euteleostomi</taxon>
        <taxon>Amphibia</taxon>
        <taxon>Batrachia</taxon>
        <taxon>Caudata</taxon>
        <taxon>Salamandroidea</taxon>
        <taxon>Salamandridae</taxon>
        <taxon>Pleurodelinae</taxon>
        <taxon>Pleurodeles</taxon>
    </lineage>
</organism>